<gene>
    <name evidence="2" type="ORF">SAMN02982927_02386</name>
</gene>
<dbReference type="InterPro" id="IPR024534">
    <property type="entry name" value="JetD_C"/>
</dbReference>
<organism evidence="2 3">
    <name type="scientific">Sporolactobacillus nakayamae</name>
    <dbReference type="NCBI Taxonomy" id="269670"/>
    <lineage>
        <taxon>Bacteria</taxon>
        <taxon>Bacillati</taxon>
        <taxon>Bacillota</taxon>
        <taxon>Bacilli</taxon>
        <taxon>Bacillales</taxon>
        <taxon>Sporolactobacillaceae</taxon>
        <taxon>Sporolactobacillus</taxon>
    </lineage>
</organism>
<reference evidence="3" key="1">
    <citation type="submission" date="2016-10" db="EMBL/GenBank/DDBJ databases">
        <authorList>
            <person name="Varghese N."/>
            <person name="Submissions S."/>
        </authorList>
    </citation>
    <scope>NUCLEOTIDE SEQUENCE [LARGE SCALE GENOMIC DNA]</scope>
    <source>
        <strain evidence="3">ATCC 700379</strain>
    </source>
</reference>
<name>A0A1I2TN50_9BACL</name>
<protein>
    <recommendedName>
        <fullName evidence="1">Wadjet protein JetD C-terminal domain-containing protein</fullName>
    </recommendedName>
</protein>
<dbReference type="STRING" id="269670.SAMN02982927_02386"/>
<proteinExistence type="predicted"/>
<evidence type="ECO:0000259" key="1">
    <source>
        <dbReference type="Pfam" id="PF09983"/>
    </source>
</evidence>
<dbReference type="Proteomes" id="UP000198752">
    <property type="component" value="Unassembled WGS sequence"/>
</dbReference>
<keyword evidence="3" id="KW-1185">Reference proteome</keyword>
<accession>A0A1I2TN50</accession>
<dbReference type="OrthoDB" id="9809365at2"/>
<feature type="domain" description="Wadjet protein JetD C-terminal" evidence="1">
    <location>
        <begin position="182"/>
        <end position="289"/>
    </location>
</feature>
<dbReference type="Pfam" id="PF09983">
    <property type="entry name" value="JetD_C"/>
    <property type="match status" value="1"/>
</dbReference>
<evidence type="ECO:0000313" key="3">
    <source>
        <dbReference type="Proteomes" id="UP000198752"/>
    </source>
</evidence>
<sequence length="344" mass="40054">MDEVTKRLTEFSKKTIELGELEKLLTPFFQTYETFADRILQFEKENVLIMVRSTGRTTRTPSLALKYRINKSALSGNYHKELQRYRAKLHTAINLDGYYRADPSLWEKHLPYLLKIDRYLKTHGFPTDLVPAPERSYELVEDEKWIDEKGGKELLEKIGLYARLTIIPVSDPLMFAINPLKLNEKEQYHLIVENKTTYQGLLPVLKETDCATLIYGCGKAVVKSIEQFPMQYPISAKHHFLYFGDLDREGLSIWYSLNQKQAARPALPFYQACLKKAPAVGKAYQRSRSVAEDQFLACFSEQQAERIRTMLHDGKYYPQEILKTRELQHIWRGTDWKSLICAKS</sequence>
<evidence type="ECO:0000313" key="2">
    <source>
        <dbReference type="EMBL" id="SFG66334.1"/>
    </source>
</evidence>
<dbReference type="AlphaFoldDB" id="A0A1I2TN50"/>
<dbReference type="EMBL" id="FOOY01000016">
    <property type="protein sequence ID" value="SFG66334.1"/>
    <property type="molecule type" value="Genomic_DNA"/>
</dbReference>